<name>A0A2S4HJM4_9GAMM</name>
<comment type="caution">
    <text evidence="12">The sequence shown here is derived from an EMBL/GenBank/DDBJ whole genome shotgun (WGS) entry which is preliminary data.</text>
</comment>
<dbReference type="Gene3D" id="3.30.450.20">
    <property type="entry name" value="PAS domain"/>
    <property type="match status" value="3"/>
</dbReference>
<dbReference type="Proteomes" id="UP000237222">
    <property type="component" value="Unassembled WGS sequence"/>
</dbReference>
<dbReference type="Pfam" id="PF08269">
    <property type="entry name" value="dCache_2"/>
    <property type="match status" value="1"/>
</dbReference>
<dbReference type="NCBIfam" id="TIGR00229">
    <property type="entry name" value="sensory_box"/>
    <property type="match status" value="1"/>
</dbReference>
<dbReference type="InterPro" id="IPR001610">
    <property type="entry name" value="PAC"/>
</dbReference>
<dbReference type="PROSITE" id="PS50113">
    <property type="entry name" value="PAC"/>
    <property type="match status" value="1"/>
</dbReference>
<dbReference type="EMBL" id="PQGG01000010">
    <property type="protein sequence ID" value="POP53911.1"/>
    <property type="molecule type" value="Genomic_DNA"/>
</dbReference>
<dbReference type="PRINTS" id="PR00344">
    <property type="entry name" value="BCTRLSENSOR"/>
</dbReference>
<evidence type="ECO:0000259" key="11">
    <source>
        <dbReference type="PROSITE" id="PS50113"/>
    </source>
</evidence>
<dbReference type="InterPro" id="IPR001789">
    <property type="entry name" value="Sig_transdc_resp-reg_receiver"/>
</dbReference>
<dbReference type="Pfam" id="PF02518">
    <property type="entry name" value="HATPase_c"/>
    <property type="match status" value="1"/>
</dbReference>
<sequence>MRTKRSLVQIYLLSLVALSAIPLAIFGYIWIAKEYERYTQQSEAWRDTYVESRRELLRREVGKAVEYLDFKHTQLNRQLYNDLRQQVAVGISLIEDTRKEFVGESKADQLTRLRATMASLRFLNNKGFFFLFDSNGQALLPPMNPAAEARMADTATVNAFSSQIRAALQDKKYDFLEYRFTDANSDVATERNFSFVYYYKPLSIYIGASIYLSDELNRLKREVIERIAAVPIDPDNSILFVVDKDGRQLVNAYDPSNVGLLMPDIVDVSARVGGEEHSLFTELNWLDRDGEKKPVISYIRRFEPWGWVLGSGVFLDELNDKLSDERAALQERVKEHIRFIVIIAFVLMIFSTIAARWLARRSAAGFHIFQQFFADASKRSTAIDIKRLPFAEFQRLAEDANFMVEKRTETERALKLSERRFQLALDAAQNHLWDLDLQTGLVTVGESFFRMLGYHAPAKPYPVGAFKNIAFADDLQIIASAVDSWLGMATGNSVEFRVKDRAGNFRWIYSRGDVVENDQNDKPIRAMGIMTDVTDRKRIEQELVNARIAAEDALHAKSQFLSSVSHELRTPLNGVLGYAQLLQRDTGIPTGSQEYLRAIESCGKHLLTLINDVLDLAKIESGNIDIVCRPNKLDDIVSNVSDIVAHRAQSKGLEFIVDRAANLPDQVQVDEVKLRQVLVNLLDNAVKFTSVGKVVLKLQADFETKQLLFSVTDSGMGIPPEKLRDVFEPFRQVNPQDGKGTGLGLSICRRLVEAMGGSLNLSSEFGRGSCFFFDVPLLEINSDISPLAEVADKADSAPQILAGVEANPAIIVADDVAVNRHVLLSMLEDVSTDVREAGNGLEVIELLKERTAKLVLMDLRMPEMDGMEATRVIKQEMGMSEVAIIMASATTDEEMMEEAVQVGCDGFLPKPISIGDLLKVVASTCGAQAQKSENTVSPAVASASPLQNVVLPNEKDLLDLQEAVNLGDVTGLRELLHQLRKRSPECDGFISEAEDYLSEFDFDKLARLVVQATNEASLNDA</sequence>
<comment type="catalytic activity">
    <reaction evidence="1">
        <text>ATP + protein L-histidine = ADP + protein N-phospho-L-histidine.</text>
        <dbReference type="EC" id="2.7.13.3"/>
    </reaction>
</comment>
<dbReference type="PANTHER" id="PTHR43047:SF72">
    <property type="entry name" value="OSMOSENSING HISTIDINE PROTEIN KINASE SLN1"/>
    <property type="match status" value="1"/>
</dbReference>
<evidence type="ECO:0000256" key="8">
    <source>
        <dbReference type="SAM" id="Phobius"/>
    </source>
</evidence>
<evidence type="ECO:0000259" key="9">
    <source>
        <dbReference type="PROSITE" id="PS50109"/>
    </source>
</evidence>
<organism evidence="12 13">
    <name type="scientific">Zhongshania marina</name>
    <dbReference type="NCBI Taxonomy" id="2304603"/>
    <lineage>
        <taxon>Bacteria</taxon>
        <taxon>Pseudomonadati</taxon>
        <taxon>Pseudomonadota</taxon>
        <taxon>Gammaproteobacteria</taxon>
        <taxon>Cellvibrionales</taxon>
        <taxon>Spongiibacteraceae</taxon>
        <taxon>Zhongshania</taxon>
    </lineage>
</organism>
<dbReference type="GO" id="GO:0009927">
    <property type="term" value="F:histidine phosphotransfer kinase activity"/>
    <property type="evidence" value="ECO:0007669"/>
    <property type="project" value="TreeGrafter"/>
</dbReference>
<dbReference type="PROSITE" id="PS50110">
    <property type="entry name" value="RESPONSE_REGULATORY"/>
    <property type="match status" value="1"/>
</dbReference>
<dbReference type="InterPro" id="IPR036890">
    <property type="entry name" value="HATPase_C_sf"/>
</dbReference>
<dbReference type="SUPFAM" id="SSF52172">
    <property type="entry name" value="CheY-like"/>
    <property type="match status" value="1"/>
</dbReference>
<dbReference type="SUPFAM" id="SSF47384">
    <property type="entry name" value="Homodimeric domain of signal transducing histidine kinase"/>
    <property type="match status" value="1"/>
</dbReference>
<feature type="domain" description="Histidine kinase" evidence="9">
    <location>
        <begin position="563"/>
        <end position="779"/>
    </location>
</feature>
<evidence type="ECO:0000259" key="10">
    <source>
        <dbReference type="PROSITE" id="PS50110"/>
    </source>
</evidence>
<keyword evidence="3 7" id="KW-0597">Phosphoprotein</keyword>
<dbReference type="GO" id="GO:0000155">
    <property type="term" value="F:phosphorelay sensor kinase activity"/>
    <property type="evidence" value="ECO:0007669"/>
    <property type="project" value="InterPro"/>
</dbReference>
<dbReference type="InterPro" id="IPR000014">
    <property type="entry name" value="PAS"/>
</dbReference>
<feature type="domain" description="PAC" evidence="11">
    <location>
        <begin position="492"/>
        <end position="545"/>
    </location>
</feature>
<evidence type="ECO:0000256" key="5">
    <source>
        <dbReference type="ARBA" id="ARBA00022777"/>
    </source>
</evidence>
<feature type="domain" description="Response regulatory" evidence="10">
    <location>
        <begin position="809"/>
        <end position="925"/>
    </location>
</feature>
<feature type="transmembrane region" description="Helical" evidence="8">
    <location>
        <begin position="339"/>
        <end position="359"/>
    </location>
</feature>
<dbReference type="InterPro" id="IPR003661">
    <property type="entry name" value="HisK_dim/P_dom"/>
</dbReference>
<keyword evidence="8" id="KW-0472">Membrane</keyword>
<evidence type="ECO:0000256" key="6">
    <source>
        <dbReference type="ARBA" id="ARBA00023012"/>
    </source>
</evidence>
<evidence type="ECO:0000256" key="4">
    <source>
        <dbReference type="ARBA" id="ARBA00022679"/>
    </source>
</evidence>
<dbReference type="SMART" id="SM00448">
    <property type="entry name" value="REC"/>
    <property type="match status" value="1"/>
</dbReference>
<dbReference type="InterPro" id="IPR005467">
    <property type="entry name" value="His_kinase_dom"/>
</dbReference>
<protein>
    <recommendedName>
        <fullName evidence="2">histidine kinase</fullName>
        <ecNumber evidence="2">2.7.13.3</ecNumber>
    </recommendedName>
</protein>
<dbReference type="CDD" id="cd16922">
    <property type="entry name" value="HATPase_EvgS-ArcB-TorS-like"/>
    <property type="match status" value="1"/>
</dbReference>
<evidence type="ECO:0000313" key="12">
    <source>
        <dbReference type="EMBL" id="POP53911.1"/>
    </source>
</evidence>
<dbReference type="Pfam" id="PF08447">
    <property type="entry name" value="PAS_3"/>
    <property type="match status" value="1"/>
</dbReference>
<dbReference type="FunFam" id="3.30.565.10:FF:000010">
    <property type="entry name" value="Sensor histidine kinase RcsC"/>
    <property type="match status" value="1"/>
</dbReference>
<keyword evidence="4" id="KW-0808">Transferase</keyword>
<dbReference type="SMART" id="SM00086">
    <property type="entry name" value="PAC"/>
    <property type="match status" value="1"/>
</dbReference>
<dbReference type="InterPro" id="IPR013655">
    <property type="entry name" value="PAS_fold_3"/>
</dbReference>
<dbReference type="PANTHER" id="PTHR43047">
    <property type="entry name" value="TWO-COMPONENT HISTIDINE PROTEIN KINASE"/>
    <property type="match status" value="1"/>
</dbReference>
<keyword evidence="8" id="KW-0812">Transmembrane</keyword>
<dbReference type="OrthoDB" id="9770795at2"/>
<evidence type="ECO:0000256" key="1">
    <source>
        <dbReference type="ARBA" id="ARBA00000085"/>
    </source>
</evidence>
<feature type="transmembrane region" description="Helical" evidence="8">
    <location>
        <begin position="6"/>
        <end position="31"/>
    </location>
</feature>
<dbReference type="InterPro" id="IPR000700">
    <property type="entry name" value="PAS-assoc_C"/>
</dbReference>
<dbReference type="InterPro" id="IPR003594">
    <property type="entry name" value="HATPase_dom"/>
</dbReference>
<dbReference type="InterPro" id="IPR035965">
    <property type="entry name" value="PAS-like_dom_sf"/>
</dbReference>
<accession>A0A2S4HJM4</accession>
<evidence type="ECO:0000256" key="7">
    <source>
        <dbReference type="PROSITE-ProRule" id="PRU00169"/>
    </source>
</evidence>
<dbReference type="Gene3D" id="1.10.287.130">
    <property type="match status" value="1"/>
</dbReference>
<keyword evidence="5" id="KW-0418">Kinase</keyword>
<dbReference type="PROSITE" id="PS50109">
    <property type="entry name" value="HIS_KIN"/>
    <property type="match status" value="1"/>
</dbReference>
<dbReference type="CDD" id="cd17546">
    <property type="entry name" value="REC_hyHK_CKI1_RcsC-like"/>
    <property type="match status" value="1"/>
</dbReference>
<dbReference type="SUPFAM" id="SSF55785">
    <property type="entry name" value="PYP-like sensor domain (PAS domain)"/>
    <property type="match status" value="1"/>
</dbReference>
<dbReference type="InterPro" id="IPR011006">
    <property type="entry name" value="CheY-like_superfamily"/>
</dbReference>
<dbReference type="Pfam" id="PF00072">
    <property type="entry name" value="Response_reg"/>
    <property type="match status" value="1"/>
</dbReference>
<evidence type="ECO:0000313" key="13">
    <source>
        <dbReference type="Proteomes" id="UP000237222"/>
    </source>
</evidence>
<reference evidence="12" key="1">
    <citation type="submission" date="2018-01" db="EMBL/GenBank/DDBJ databases">
        <authorList>
            <person name="Yu X.-D."/>
        </authorList>
    </citation>
    <scope>NUCLEOTIDE SEQUENCE</scope>
    <source>
        <strain evidence="12">ZX-21</strain>
    </source>
</reference>
<keyword evidence="6" id="KW-0902">Two-component regulatory system</keyword>
<evidence type="ECO:0000256" key="2">
    <source>
        <dbReference type="ARBA" id="ARBA00012438"/>
    </source>
</evidence>
<dbReference type="AlphaFoldDB" id="A0A2S4HJM4"/>
<keyword evidence="8" id="KW-1133">Transmembrane helix</keyword>
<dbReference type="Pfam" id="PF00512">
    <property type="entry name" value="HisKA"/>
    <property type="match status" value="1"/>
</dbReference>
<dbReference type="CDD" id="cd00082">
    <property type="entry name" value="HisKA"/>
    <property type="match status" value="1"/>
</dbReference>
<proteinExistence type="predicted"/>
<dbReference type="Gene3D" id="3.30.565.10">
    <property type="entry name" value="Histidine kinase-like ATPase, C-terminal domain"/>
    <property type="match status" value="1"/>
</dbReference>
<dbReference type="GO" id="GO:0005886">
    <property type="term" value="C:plasma membrane"/>
    <property type="evidence" value="ECO:0007669"/>
    <property type="project" value="TreeGrafter"/>
</dbReference>
<dbReference type="SUPFAM" id="SSF55874">
    <property type="entry name" value="ATPase domain of HSP90 chaperone/DNA topoisomerase II/histidine kinase"/>
    <property type="match status" value="1"/>
</dbReference>
<dbReference type="Gene3D" id="3.40.50.2300">
    <property type="match status" value="1"/>
</dbReference>
<gene>
    <name evidence="12" type="ORF">C0068_04800</name>
</gene>
<dbReference type="SMART" id="SM00388">
    <property type="entry name" value="HisKA"/>
    <property type="match status" value="1"/>
</dbReference>
<feature type="modified residue" description="4-aspartylphosphate" evidence="7">
    <location>
        <position position="858"/>
    </location>
</feature>
<dbReference type="InterPro" id="IPR004010">
    <property type="entry name" value="Double_Cache_2"/>
</dbReference>
<dbReference type="EC" id="2.7.13.3" evidence="2"/>
<evidence type="ECO:0000256" key="3">
    <source>
        <dbReference type="ARBA" id="ARBA00022553"/>
    </source>
</evidence>
<dbReference type="InterPro" id="IPR036097">
    <property type="entry name" value="HisK_dim/P_sf"/>
</dbReference>
<dbReference type="SMART" id="SM00387">
    <property type="entry name" value="HATPase_c"/>
    <property type="match status" value="1"/>
</dbReference>
<dbReference type="RefSeq" id="WP_103683351.1">
    <property type="nucleotide sequence ID" value="NZ_PQGG01000010.1"/>
</dbReference>
<dbReference type="InterPro" id="IPR004358">
    <property type="entry name" value="Sig_transdc_His_kin-like_C"/>
</dbReference>